<name>A0A087SH39_AUXPR</name>
<evidence type="ECO:0000313" key="2">
    <source>
        <dbReference type="Proteomes" id="UP000028924"/>
    </source>
</evidence>
<dbReference type="EMBL" id="KL662111">
    <property type="protein sequence ID" value="KFM25043.1"/>
    <property type="molecule type" value="Genomic_DNA"/>
</dbReference>
<dbReference type="RefSeq" id="XP_011397931.1">
    <property type="nucleotide sequence ID" value="XM_011399629.1"/>
</dbReference>
<organism evidence="1 2">
    <name type="scientific">Auxenochlorella protothecoides</name>
    <name type="common">Green microalga</name>
    <name type="synonym">Chlorella protothecoides</name>
    <dbReference type="NCBI Taxonomy" id="3075"/>
    <lineage>
        <taxon>Eukaryota</taxon>
        <taxon>Viridiplantae</taxon>
        <taxon>Chlorophyta</taxon>
        <taxon>core chlorophytes</taxon>
        <taxon>Trebouxiophyceae</taxon>
        <taxon>Chlorellales</taxon>
        <taxon>Chlorellaceae</taxon>
        <taxon>Auxenochlorella</taxon>
    </lineage>
</organism>
<gene>
    <name evidence="1" type="ORF">F751_1922</name>
</gene>
<proteinExistence type="predicted"/>
<protein>
    <submittedName>
        <fullName evidence="1">Uncharacterized protein</fullName>
    </submittedName>
</protein>
<dbReference type="GeneID" id="23613313"/>
<keyword evidence="2" id="KW-1185">Reference proteome</keyword>
<dbReference type="AlphaFoldDB" id="A0A087SH39"/>
<accession>A0A087SH39</accession>
<reference evidence="1 2" key="1">
    <citation type="journal article" date="2014" name="BMC Genomics">
        <title>Oil accumulation mechanisms of the oleaginous microalga Chlorella protothecoides revealed through its genome, transcriptomes, and proteomes.</title>
        <authorList>
            <person name="Gao C."/>
            <person name="Wang Y."/>
            <person name="Shen Y."/>
            <person name="Yan D."/>
            <person name="He X."/>
            <person name="Dai J."/>
            <person name="Wu Q."/>
        </authorList>
    </citation>
    <scope>NUCLEOTIDE SEQUENCE [LARGE SCALE GENOMIC DNA]</scope>
    <source>
        <strain evidence="1 2">0710</strain>
    </source>
</reference>
<evidence type="ECO:0000313" key="1">
    <source>
        <dbReference type="EMBL" id="KFM25043.1"/>
    </source>
</evidence>
<dbReference type="Proteomes" id="UP000028924">
    <property type="component" value="Unassembled WGS sequence"/>
</dbReference>
<dbReference type="KEGG" id="apro:F751_1922"/>
<sequence>MFDVIATWARSPARACLPLTARLFPPHARAARGVVHWASADRQALSPPRYPVPSHSTSVQPLTCPPLFSPCRIGSCREAALPGK</sequence>